<dbReference type="STRING" id="60172.A0A1V6QB55"/>
<dbReference type="Proteomes" id="UP000191612">
    <property type="component" value="Unassembled WGS sequence"/>
</dbReference>
<proteinExistence type="predicted"/>
<dbReference type="EMBL" id="MDYO01000087">
    <property type="protein sequence ID" value="OQD86468.1"/>
    <property type="molecule type" value="Genomic_DNA"/>
</dbReference>
<dbReference type="GO" id="GO:0001080">
    <property type="term" value="P:nitrogen catabolite activation of transcription from RNA polymerase II promoter"/>
    <property type="evidence" value="ECO:0007669"/>
    <property type="project" value="TreeGrafter"/>
</dbReference>
<dbReference type="GO" id="GO:0072330">
    <property type="term" value="P:monocarboxylic acid biosynthetic process"/>
    <property type="evidence" value="ECO:0007669"/>
    <property type="project" value="UniProtKB-ARBA"/>
</dbReference>
<keyword evidence="1" id="KW-0539">Nucleus</keyword>
<keyword evidence="4" id="KW-1185">Reference proteome</keyword>
<dbReference type="InterPro" id="IPR029058">
    <property type="entry name" value="AB_hydrolase_fold"/>
</dbReference>
<name>A0A1V6QB55_9EURO</name>
<dbReference type="PANTHER" id="PTHR31668">
    <property type="entry name" value="GLUCOSE TRANSPORT TRANSCRIPTION REGULATOR RGT1-RELATED-RELATED"/>
    <property type="match status" value="1"/>
</dbReference>
<evidence type="ECO:0000313" key="3">
    <source>
        <dbReference type="EMBL" id="OQD86468.1"/>
    </source>
</evidence>
<gene>
    <name evidence="3" type="ORF">PENSOL_c087G08358</name>
</gene>
<dbReference type="SMART" id="SM00906">
    <property type="entry name" value="Fungal_trans"/>
    <property type="match status" value="1"/>
</dbReference>
<sequence length="925" mass="103162">MACTQTTVVVEEKKGRLSIPDKLLNGLDPEWVELWEKHGSSMVRADELSLEEYRKSPATYSFTYPTCPGPSVFHVEDIEIPVSQPAGKIMIRVYTPEGPGPFPVHLNFHGGGWVLGNLNSEAAWCRHMCNKAQIKVIDVDYRLAPEFPYPTSIYDSWDAVKWTIANASSINVNPSSVSIGGLSAGGQMTAVMAHFARDEGIDLKLQLIIVPATDMRYCLRTRELNETTCPYESVLLYHDAPWGPLGREQWFLKYWLGDDDATQERILTKEWICTPVLAPSFKNLAKAHIITAEFDLERDEGEYYEQHEVSPVGDSVHYDILMSIDNDGVDHSTATAPEGFHDFFQETGVSLSGDFGDGTWSTGFTPGSFIYPSPGLPEPGHSEDGGSSQAVSLPFLVQQNGSSISLDTQGVMTPQLLGSSGDMDPLLMSRYQYDTSGAFHFKNLNIQSVSSGPDPTQFLLSKPSIFAASREENGCENVSVVELRQELEFLVPGDIGLRLINLFERIVAPHYPILGPPGQLNPSNSPPYLLASVYLIVEPFTKFDERLCIDLAYDKPSAVALYNIINKALPHEIHAPKLCVVQTLLLLAIRPYPNPIVLDSGFKWSQLATLIACAHTLGLHLDPKLWRIPPWQIGQRRCLSYFIYSTDKWLALSLGRPPLLHYDNWLVTSPSHEDRSVSGLDPSAWTNIMKRAELDALLDRVLTQLYSPRAVNTISTDYEKTIALTGPLLKDLFSWYRPVSAPSAGFRTSHQGRPIGLERTLEMNYHYIHLSICRAILRPFLQPSVEKLNETEYIMAHEQARIQAETCISAAAEFIHELHPEDLEALWPAWSATAFSSICFQILHMAASSADKSEADKWVTCLHKVRRDMRLKAEILPCLHLGLLRIDSIFWKGIENVLHLEDHVRQAFASGSSVGRPLGITGPAK</sequence>
<dbReference type="InterPro" id="IPR050797">
    <property type="entry name" value="Carb_Metab_Trans_Reg"/>
</dbReference>
<dbReference type="SUPFAM" id="SSF53474">
    <property type="entry name" value="alpha/beta-Hydrolases"/>
    <property type="match status" value="1"/>
</dbReference>
<dbReference type="InterPro" id="IPR013094">
    <property type="entry name" value="AB_hydrolase_3"/>
</dbReference>
<dbReference type="PANTHER" id="PTHR31668:SF4">
    <property type="entry name" value="TRANSCRIPTIONAL ACTIVATOR PROTEIN DAL81"/>
    <property type="match status" value="1"/>
</dbReference>
<dbReference type="Gene3D" id="3.40.50.1820">
    <property type="entry name" value="alpha/beta hydrolase"/>
    <property type="match status" value="1"/>
</dbReference>
<reference evidence="4" key="1">
    <citation type="journal article" date="2017" name="Nat. Microbiol.">
        <title>Global analysis of biosynthetic gene clusters reveals vast potential of secondary metabolite production in Penicillium species.</title>
        <authorList>
            <person name="Nielsen J.C."/>
            <person name="Grijseels S."/>
            <person name="Prigent S."/>
            <person name="Ji B."/>
            <person name="Dainat J."/>
            <person name="Nielsen K.F."/>
            <person name="Frisvad J.C."/>
            <person name="Workman M."/>
            <person name="Nielsen J."/>
        </authorList>
    </citation>
    <scope>NUCLEOTIDE SEQUENCE [LARGE SCALE GENOMIC DNA]</scope>
    <source>
        <strain evidence="4">IBT 29525</strain>
    </source>
</reference>
<dbReference type="GO" id="GO:0016787">
    <property type="term" value="F:hydrolase activity"/>
    <property type="evidence" value="ECO:0007669"/>
    <property type="project" value="InterPro"/>
</dbReference>
<dbReference type="Pfam" id="PF07859">
    <property type="entry name" value="Abhydrolase_3"/>
    <property type="match status" value="1"/>
</dbReference>
<evidence type="ECO:0000259" key="2">
    <source>
        <dbReference type="SMART" id="SM00906"/>
    </source>
</evidence>
<evidence type="ECO:0000313" key="4">
    <source>
        <dbReference type="Proteomes" id="UP000191612"/>
    </source>
</evidence>
<dbReference type="GO" id="GO:0008270">
    <property type="term" value="F:zinc ion binding"/>
    <property type="evidence" value="ECO:0007669"/>
    <property type="project" value="InterPro"/>
</dbReference>
<dbReference type="GO" id="GO:0003677">
    <property type="term" value="F:DNA binding"/>
    <property type="evidence" value="ECO:0007669"/>
    <property type="project" value="InterPro"/>
</dbReference>
<accession>A0A1V6QB55</accession>
<dbReference type="GO" id="GO:0017000">
    <property type="term" value="P:antibiotic biosynthetic process"/>
    <property type="evidence" value="ECO:0007669"/>
    <property type="project" value="UniProtKB-ARBA"/>
</dbReference>
<protein>
    <recommendedName>
        <fullName evidence="2">Xylanolytic transcriptional activator regulatory domain-containing protein</fullName>
    </recommendedName>
</protein>
<feature type="domain" description="Xylanolytic transcriptional activator regulatory" evidence="2">
    <location>
        <begin position="603"/>
        <end position="676"/>
    </location>
</feature>
<dbReference type="Pfam" id="PF04082">
    <property type="entry name" value="Fungal_trans"/>
    <property type="match status" value="1"/>
</dbReference>
<dbReference type="CDD" id="cd12148">
    <property type="entry name" value="fungal_TF_MHR"/>
    <property type="match status" value="1"/>
</dbReference>
<dbReference type="AlphaFoldDB" id="A0A1V6QB55"/>
<dbReference type="GO" id="GO:0006351">
    <property type="term" value="P:DNA-templated transcription"/>
    <property type="evidence" value="ECO:0007669"/>
    <property type="project" value="InterPro"/>
</dbReference>
<dbReference type="GO" id="GO:0005634">
    <property type="term" value="C:nucleus"/>
    <property type="evidence" value="ECO:0007669"/>
    <property type="project" value="TreeGrafter"/>
</dbReference>
<organism evidence="3 4">
    <name type="scientific">Penicillium solitum</name>
    <dbReference type="NCBI Taxonomy" id="60172"/>
    <lineage>
        <taxon>Eukaryota</taxon>
        <taxon>Fungi</taxon>
        <taxon>Dikarya</taxon>
        <taxon>Ascomycota</taxon>
        <taxon>Pezizomycotina</taxon>
        <taxon>Eurotiomycetes</taxon>
        <taxon>Eurotiomycetidae</taxon>
        <taxon>Eurotiales</taxon>
        <taxon>Aspergillaceae</taxon>
        <taxon>Penicillium</taxon>
    </lineage>
</organism>
<dbReference type="InterPro" id="IPR007219">
    <property type="entry name" value="XnlR_reg_dom"/>
</dbReference>
<comment type="caution">
    <text evidence="3">The sequence shown here is derived from an EMBL/GenBank/DDBJ whole genome shotgun (WGS) entry which is preliminary data.</text>
</comment>
<evidence type="ECO:0000256" key="1">
    <source>
        <dbReference type="ARBA" id="ARBA00023242"/>
    </source>
</evidence>